<feature type="region of interest" description="Disordered" evidence="1">
    <location>
        <begin position="1"/>
        <end position="20"/>
    </location>
</feature>
<accession>A0A7R9M155</accession>
<name>A0A7R9M155_9ACAR</name>
<reference evidence="2" key="1">
    <citation type="submission" date="2020-11" db="EMBL/GenBank/DDBJ databases">
        <authorList>
            <person name="Tran Van P."/>
        </authorList>
    </citation>
    <scope>NUCLEOTIDE SEQUENCE</scope>
</reference>
<evidence type="ECO:0000313" key="2">
    <source>
        <dbReference type="EMBL" id="CAD7651434.1"/>
    </source>
</evidence>
<organism evidence="2">
    <name type="scientific">Medioppia subpectinata</name>
    <dbReference type="NCBI Taxonomy" id="1979941"/>
    <lineage>
        <taxon>Eukaryota</taxon>
        <taxon>Metazoa</taxon>
        <taxon>Ecdysozoa</taxon>
        <taxon>Arthropoda</taxon>
        <taxon>Chelicerata</taxon>
        <taxon>Arachnida</taxon>
        <taxon>Acari</taxon>
        <taxon>Acariformes</taxon>
        <taxon>Sarcoptiformes</taxon>
        <taxon>Oribatida</taxon>
        <taxon>Brachypylina</taxon>
        <taxon>Oppioidea</taxon>
        <taxon>Oppiidae</taxon>
        <taxon>Medioppia</taxon>
    </lineage>
</organism>
<feature type="non-terminal residue" evidence="2">
    <location>
        <position position="20"/>
    </location>
</feature>
<dbReference type="EMBL" id="CAJPIZ010057713">
    <property type="protein sequence ID" value="CAG2123417.1"/>
    <property type="molecule type" value="Genomic_DNA"/>
</dbReference>
<evidence type="ECO:0000313" key="3">
    <source>
        <dbReference type="Proteomes" id="UP000759131"/>
    </source>
</evidence>
<dbReference type="AlphaFoldDB" id="A0A7R9M155"/>
<keyword evidence="3" id="KW-1185">Reference proteome</keyword>
<proteinExistence type="predicted"/>
<protein>
    <submittedName>
        <fullName evidence="2">Uncharacterized protein</fullName>
    </submittedName>
</protein>
<gene>
    <name evidence="2" type="ORF">OSB1V03_LOCUS23362</name>
</gene>
<dbReference type="EMBL" id="OC912288">
    <property type="protein sequence ID" value="CAD7651434.1"/>
    <property type="molecule type" value="Genomic_DNA"/>
</dbReference>
<dbReference type="Proteomes" id="UP000759131">
    <property type="component" value="Unassembled WGS sequence"/>
</dbReference>
<evidence type="ECO:0000256" key="1">
    <source>
        <dbReference type="SAM" id="MobiDB-lite"/>
    </source>
</evidence>
<sequence length="20" mass="2374">MFGKKKKKPIISSPTNFEHR</sequence>